<feature type="region of interest" description="Disordered" evidence="3">
    <location>
        <begin position="60"/>
        <end position="85"/>
    </location>
</feature>
<evidence type="ECO:0000313" key="7">
    <source>
        <dbReference type="Proteomes" id="UP001212152"/>
    </source>
</evidence>
<feature type="signal peptide" evidence="4">
    <location>
        <begin position="1"/>
        <end position="26"/>
    </location>
</feature>
<dbReference type="InterPro" id="IPR036028">
    <property type="entry name" value="SH3-like_dom_sf"/>
</dbReference>
<keyword evidence="1 2" id="KW-0728">SH3 domain</keyword>
<evidence type="ECO:0000313" key="6">
    <source>
        <dbReference type="EMBL" id="KAJ3178350.1"/>
    </source>
</evidence>
<keyword evidence="4" id="KW-0732">Signal</keyword>
<reference evidence="6" key="1">
    <citation type="submission" date="2020-05" db="EMBL/GenBank/DDBJ databases">
        <title>Phylogenomic resolution of chytrid fungi.</title>
        <authorList>
            <person name="Stajich J.E."/>
            <person name="Amses K."/>
            <person name="Simmons R."/>
            <person name="Seto K."/>
            <person name="Myers J."/>
            <person name="Bonds A."/>
            <person name="Quandt C.A."/>
            <person name="Barry K."/>
            <person name="Liu P."/>
            <person name="Grigoriev I."/>
            <person name="Longcore J.E."/>
            <person name="James T.Y."/>
        </authorList>
    </citation>
    <scope>NUCLEOTIDE SEQUENCE</scope>
    <source>
        <strain evidence="6">JEL0379</strain>
    </source>
</reference>
<evidence type="ECO:0000256" key="1">
    <source>
        <dbReference type="ARBA" id="ARBA00022443"/>
    </source>
</evidence>
<feature type="region of interest" description="Disordered" evidence="3">
    <location>
        <begin position="201"/>
        <end position="232"/>
    </location>
</feature>
<keyword evidence="7" id="KW-1185">Reference proteome</keyword>
<feature type="chain" id="PRO_5042127630" description="SH3 domain-containing protein" evidence="4">
    <location>
        <begin position="27"/>
        <end position="232"/>
    </location>
</feature>
<dbReference type="SUPFAM" id="SSF50044">
    <property type="entry name" value="SH3-domain"/>
    <property type="match status" value="1"/>
</dbReference>
<evidence type="ECO:0000259" key="5">
    <source>
        <dbReference type="PROSITE" id="PS50002"/>
    </source>
</evidence>
<dbReference type="AlphaFoldDB" id="A0AAD5TJE3"/>
<dbReference type="Gene3D" id="2.30.30.40">
    <property type="entry name" value="SH3 Domains"/>
    <property type="match status" value="1"/>
</dbReference>
<name>A0AAD5TJE3_9FUNG</name>
<evidence type="ECO:0000256" key="4">
    <source>
        <dbReference type="SAM" id="SignalP"/>
    </source>
</evidence>
<dbReference type="InterPro" id="IPR001452">
    <property type="entry name" value="SH3_domain"/>
</dbReference>
<feature type="region of interest" description="Disordered" evidence="3">
    <location>
        <begin position="99"/>
        <end position="136"/>
    </location>
</feature>
<proteinExistence type="predicted"/>
<feature type="compositionally biased region" description="Gly residues" evidence="3">
    <location>
        <begin position="222"/>
        <end position="232"/>
    </location>
</feature>
<gene>
    <name evidence="6" type="ORF">HDU87_003663</name>
</gene>
<dbReference type="PROSITE" id="PS50002">
    <property type="entry name" value="SH3"/>
    <property type="match status" value="1"/>
</dbReference>
<evidence type="ECO:0000256" key="2">
    <source>
        <dbReference type="PROSITE-ProRule" id="PRU00192"/>
    </source>
</evidence>
<dbReference type="EMBL" id="JADGJQ010000027">
    <property type="protein sequence ID" value="KAJ3178350.1"/>
    <property type="molecule type" value="Genomic_DNA"/>
</dbReference>
<dbReference type="Proteomes" id="UP001212152">
    <property type="component" value="Unassembled WGS sequence"/>
</dbReference>
<evidence type="ECO:0000256" key="3">
    <source>
        <dbReference type="SAM" id="MobiDB-lite"/>
    </source>
</evidence>
<feature type="compositionally biased region" description="Low complexity" evidence="3">
    <location>
        <begin position="102"/>
        <end position="112"/>
    </location>
</feature>
<comment type="caution">
    <text evidence="6">The sequence shown here is derived from an EMBL/GenBank/DDBJ whole genome shotgun (WGS) entry which is preliminary data.</text>
</comment>
<feature type="domain" description="SH3" evidence="5">
    <location>
        <begin position="134"/>
        <end position="195"/>
    </location>
</feature>
<sequence length="232" mass="24111">MELLALVLVVLCALLLAFLAASFVHARKSHDAATGASVHPANSTPDIPLDAKLVTAARQKARDIEAADEPVSDRNNADDLEHEDHVDLDGQTLAESVAGGRSASFSSSSSSSPQPLLPVAATQPPLPAASQSPSSKNIVLAREAWKGSKDDEITIRIGDPITVYEKLPNGYALGMNWALGIAGLFPVRVLANGQEIAVHTQSMSRPAPAVLSRQGTLTSRTKGGGGGSNGPR</sequence>
<protein>
    <recommendedName>
        <fullName evidence="5">SH3 domain-containing protein</fullName>
    </recommendedName>
</protein>
<accession>A0AAD5TJE3</accession>
<organism evidence="6 7">
    <name type="scientific">Geranomyces variabilis</name>
    <dbReference type="NCBI Taxonomy" id="109894"/>
    <lineage>
        <taxon>Eukaryota</taxon>
        <taxon>Fungi</taxon>
        <taxon>Fungi incertae sedis</taxon>
        <taxon>Chytridiomycota</taxon>
        <taxon>Chytridiomycota incertae sedis</taxon>
        <taxon>Chytridiomycetes</taxon>
        <taxon>Spizellomycetales</taxon>
        <taxon>Powellomycetaceae</taxon>
        <taxon>Geranomyces</taxon>
    </lineage>
</organism>
<feature type="compositionally biased region" description="Low complexity" evidence="3">
    <location>
        <begin position="120"/>
        <end position="135"/>
    </location>
</feature>